<dbReference type="EMBL" id="LNQP01000074">
    <property type="protein sequence ID" value="KSU86635.1"/>
    <property type="molecule type" value="Genomic_DNA"/>
</dbReference>
<evidence type="ECO:0000256" key="1">
    <source>
        <dbReference type="ARBA" id="ARBA00005163"/>
    </source>
</evidence>
<dbReference type="InterPro" id="IPR016142">
    <property type="entry name" value="Citrate_synth-like_lrg_a-sub"/>
</dbReference>
<dbReference type="GO" id="GO:0005829">
    <property type="term" value="C:cytosol"/>
    <property type="evidence" value="ECO:0007669"/>
    <property type="project" value="TreeGrafter"/>
</dbReference>
<dbReference type="PROSITE" id="PS00480">
    <property type="entry name" value="CITRATE_SYNTHASE"/>
    <property type="match status" value="1"/>
</dbReference>
<dbReference type="InterPro" id="IPR024176">
    <property type="entry name" value="Citrate_synthase_bac-typ"/>
</dbReference>
<dbReference type="PANTHER" id="PTHR11739:SF4">
    <property type="entry name" value="CITRATE SYNTHASE, PEROXISOMAL"/>
    <property type="match status" value="1"/>
</dbReference>
<name>A0A0V8JHW2_9BACI</name>
<dbReference type="PIRSF" id="PIRSF001369">
    <property type="entry name" value="Citrate_synth"/>
    <property type="match status" value="1"/>
</dbReference>
<proteinExistence type="inferred from homology"/>
<sequence>MTYVKGLEGIVAAETKVGHVDGDKGQLIYRGYWAKDLAINYTFEEVAYLIWNGQLPNHEQLNEFKEEMKAHRVLPKNIVALMDCLPRDTEVMSALRTCISALGDPSYSWPPTKNQAVALTAIAPTIIAYWYRKMNGLEVVEPNENLDHVANYLYMITGEVPDSSLVKALSAYFVLTIEHGMNASTFSSRVVASTESDMVSAICGAIGAMKGPLHGGAPSGVISMFQEIGSAENIEPWVRQKLENKEKIMGFGHRVYRTHDPRAEALKEVSKQISDDNEWFDFIVKIEDTTIRLLNEYKPGRKIYTNVEYFAAAVMKAVELPADLFTPTFTASRLVGWTAHVLEQSEDNRIYRPQSSYIGYTPVEQKQ</sequence>
<dbReference type="InterPro" id="IPR036969">
    <property type="entry name" value="Citrate_synthase_sf"/>
</dbReference>
<comment type="pathway">
    <text evidence="1">Carbohydrate metabolism; tricarboxylic acid cycle.</text>
</comment>
<evidence type="ECO:0000256" key="5">
    <source>
        <dbReference type="PIRNR" id="PIRNR001369"/>
    </source>
</evidence>
<evidence type="ECO:0000256" key="3">
    <source>
        <dbReference type="ARBA" id="ARBA00022679"/>
    </source>
</evidence>
<comment type="similarity">
    <text evidence="2 5 7">Belongs to the citrate synthase family.</text>
</comment>
<dbReference type="GO" id="GO:0005975">
    <property type="term" value="P:carbohydrate metabolic process"/>
    <property type="evidence" value="ECO:0007669"/>
    <property type="project" value="TreeGrafter"/>
</dbReference>
<evidence type="ECO:0000256" key="6">
    <source>
        <dbReference type="PIRSR" id="PIRSR001369-1"/>
    </source>
</evidence>
<evidence type="ECO:0000313" key="8">
    <source>
        <dbReference type="EMBL" id="KSU86635.1"/>
    </source>
</evidence>
<dbReference type="InterPro" id="IPR016143">
    <property type="entry name" value="Citrate_synth-like_sm_a-sub"/>
</dbReference>
<comment type="caution">
    <text evidence="8">The sequence shown here is derived from an EMBL/GenBank/DDBJ whole genome shotgun (WGS) entry which is preliminary data.</text>
</comment>
<protein>
    <recommendedName>
        <fullName evidence="5">Citrate synthase</fullName>
    </recommendedName>
</protein>
<evidence type="ECO:0000256" key="2">
    <source>
        <dbReference type="ARBA" id="ARBA00010566"/>
    </source>
</evidence>
<organism evidence="8 9">
    <name type="scientific">Priestia veravalensis</name>
    <dbReference type="NCBI Taxonomy" id="1414648"/>
    <lineage>
        <taxon>Bacteria</taxon>
        <taxon>Bacillati</taxon>
        <taxon>Bacillota</taxon>
        <taxon>Bacilli</taxon>
        <taxon>Bacillales</taxon>
        <taxon>Bacillaceae</taxon>
        <taxon>Priestia</taxon>
    </lineage>
</organism>
<evidence type="ECO:0000313" key="9">
    <source>
        <dbReference type="Proteomes" id="UP000053681"/>
    </source>
</evidence>
<dbReference type="UniPathway" id="UPA00223"/>
<dbReference type="SUPFAM" id="SSF48256">
    <property type="entry name" value="Citrate synthase"/>
    <property type="match status" value="1"/>
</dbReference>
<dbReference type="CDD" id="cd06109">
    <property type="entry name" value="BsCS-I_like"/>
    <property type="match status" value="1"/>
</dbReference>
<feature type="active site" evidence="6">
    <location>
        <position position="253"/>
    </location>
</feature>
<dbReference type="Gene3D" id="1.10.230.10">
    <property type="entry name" value="Cytochrome P450-Terp, domain 2"/>
    <property type="match status" value="1"/>
</dbReference>
<dbReference type="Proteomes" id="UP000053681">
    <property type="component" value="Unassembled WGS sequence"/>
</dbReference>
<feature type="active site" evidence="6">
    <location>
        <position position="308"/>
    </location>
</feature>
<dbReference type="Pfam" id="PF00285">
    <property type="entry name" value="Citrate_synt"/>
    <property type="match status" value="1"/>
</dbReference>
<keyword evidence="9" id="KW-1185">Reference proteome</keyword>
<accession>A0A0V8JHW2</accession>
<dbReference type="PRINTS" id="PR00143">
    <property type="entry name" value="CITRTSNTHASE"/>
</dbReference>
<gene>
    <name evidence="8" type="ORF">AS180_17585</name>
</gene>
<comment type="catalytic activity">
    <reaction evidence="4">
        <text>oxaloacetate + acetyl-CoA + H2O = citrate + CoA + H(+)</text>
        <dbReference type="Rhea" id="RHEA:16845"/>
        <dbReference type="ChEBI" id="CHEBI:15377"/>
        <dbReference type="ChEBI" id="CHEBI:15378"/>
        <dbReference type="ChEBI" id="CHEBI:16452"/>
        <dbReference type="ChEBI" id="CHEBI:16947"/>
        <dbReference type="ChEBI" id="CHEBI:57287"/>
        <dbReference type="ChEBI" id="CHEBI:57288"/>
        <dbReference type="EC" id="2.3.3.16"/>
    </reaction>
</comment>
<dbReference type="GO" id="GO:0036440">
    <property type="term" value="F:citrate synthase activity"/>
    <property type="evidence" value="ECO:0007669"/>
    <property type="project" value="UniProtKB-EC"/>
</dbReference>
<dbReference type="RefSeq" id="WP_025909974.1">
    <property type="nucleotide sequence ID" value="NZ_KQ758689.1"/>
</dbReference>
<dbReference type="InterPro" id="IPR019810">
    <property type="entry name" value="Citrate_synthase_AS"/>
</dbReference>
<dbReference type="GO" id="GO:0006099">
    <property type="term" value="P:tricarboxylic acid cycle"/>
    <property type="evidence" value="ECO:0007669"/>
    <property type="project" value="UniProtKB-UniPathway"/>
</dbReference>
<dbReference type="NCBIfam" id="NF009005">
    <property type="entry name" value="PRK12350.1"/>
    <property type="match status" value="1"/>
</dbReference>
<dbReference type="InterPro" id="IPR002020">
    <property type="entry name" value="Citrate_synthase"/>
</dbReference>
<evidence type="ECO:0000256" key="4">
    <source>
        <dbReference type="ARBA" id="ARBA00049288"/>
    </source>
</evidence>
<dbReference type="AlphaFoldDB" id="A0A0V8JHW2"/>
<keyword evidence="3 5" id="KW-0808">Transferase</keyword>
<evidence type="ECO:0000256" key="7">
    <source>
        <dbReference type="RuleBase" id="RU003406"/>
    </source>
</evidence>
<dbReference type="Gene3D" id="1.10.580.10">
    <property type="entry name" value="Citrate Synthase, domain 1"/>
    <property type="match status" value="1"/>
</dbReference>
<dbReference type="PANTHER" id="PTHR11739">
    <property type="entry name" value="CITRATE SYNTHASE"/>
    <property type="match status" value="1"/>
</dbReference>
<reference evidence="8 9" key="1">
    <citation type="submission" date="2015-11" db="EMBL/GenBank/DDBJ databases">
        <title>Bacillus caseinolyticus sp nov.</title>
        <authorList>
            <person name="Dastager S.G."/>
            <person name="Mawlankar R."/>
        </authorList>
    </citation>
    <scope>NUCLEOTIDE SEQUENCE [LARGE SCALE GENOMIC DNA]</scope>
    <source>
        <strain evidence="8 9">SGD-V-76</strain>
    </source>
</reference>